<evidence type="ECO:0000256" key="2">
    <source>
        <dbReference type="SAM" id="MobiDB-lite"/>
    </source>
</evidence>
<dbReference type="Pfam" id="PF05699">
    <property type="entry name" value="Dimer_Tnp_hAT"/>
    <property type="match status" value="1"/>
</dbReference>
<gene>
    <name evidence="5" type="ORF">ZHD862_LOCUS34970</name>
</gene>
<evidence type="ECO:0000259" key="3">
    <source>
        <dbReference type="Pfam" id="PF05699"/>
    </source>
</evidence>
<reference evidence="5" key="1">
    <citation type="submission" date="2021-02" db="EMBL/GenBank/DDBJ databases">
        <authorList>
            <person name="Nowell W R."/>
        </authorList>
    </citation>
    <scope>NUCLEOTIDE SEQUENCE</scope>
</reference>
<feature type="domain" description="HAT C-terminal dimerisation" evidence="3">
    <location>
        <begin position="731"/>
        <end position="796"/>
    </location>
</feature>
<dbReference type="PANTHER" id="PTHR46289">
    <property type="entry name" value="52 KDA REPRESSOR OF THE INHIBITOR OF THE PROTEIN KINASE-LIKE PROTEIN-RELATED"/>
    <property type="match status" value="1"/>
</dbReference>
<organism evidence="5 6">
    <name type="scientific">Rotaria sordida</name>
    <dbReference type="NCBI Taxonomy" id="392033"/>
    <lineage>
        <taxon>Eukaryota</taxon>
        <taxon>Metazoa</taxon>
        <taxon>Spiralia</taxon>
        <taxon>Gnathifera</taxon>
        <taxon>Rotifera</taxon>
        <taxon>Eurotatoria</taxon>
        <taxon>Bdelloidea</taxon>
        <taxon>Philodinida</taxon>
        <taxon>Philodinidae</taxon>
        <taxon>Rotaria</taxon>
    </lineage>
</organism>
<dbReference type="InterPro" id="IPR008906">
    <property type="entry name" value="HATC_C_dom"/>
</dbReference>
<evidence type="ECO:0000259" key="4">
    <source>
        <dbReference type="Pfam" id="PF14291"/>
    </source>
</evidence>
<evidence type="ECO:0000313" key="5">
    <source>
        <dbReference type="EMBL" id="CAF1444319.1"/>
    </source>
</evidence>
<dbReference type="GO" id="GO:0046983">
    <property type="term" value="F:protein dimerization activity"/>
    <property type="evidence" value="ECO:0007669"/>
    <property type="project" value="InterPro"/>
</dbReference>
<dbReference type="InterPro" id="IPR012337">
    <property type="entry name" value="RNaseH-like_sf"/>
</dbReference>
<feature type="region of interest" description="Disordered" evidence="2">
    <location>
        <begin position="52"/>
        <end position="74"/>
    </location>
</feature>
<feature type="coiled-coil region" evidence="1">
    <location>
        <begin position="700"/>
        <end position="727"/>
    </location>
</feature>
<keyword evidence="1" id="KW-0175">Coiled coil</keyword>
<dbReference type="EMBL" id="CAJNOT010004759">
    <property type="protein sequence ID" value="CAF1444319.1"/>
    <property type="molecule type" value="Genomic_DNA"/>
</dbReference>
<evidence type="ECO:0000256" key="1">
    <source>
        <dbReference type="SAM" id="Coils"/>
    </source>
</evidence>
<comment type="caution">
    <text evidence="5">The sequence shown here is derived from an EMBL/GenBank/DDBJ whole genome shotgun (WGS) entry which is preliminary data.</text>
</comment>
<proteinExistence type="predicted"/>
<dbReference type="PANTHER" id="PTHR46289:SF17">
    <property type="entry name" value="HAT C-TERMINAL DIMERISATION DOMAIN-CONTAINING PROTEIN"/>
    <property type="match status" value="1"/>
</dbReference>
<evidence type="ECO:0000313" key="6">
    <source>
        <dbReference type="Proteomes" id="UP000663864"/>
    </source>
</evidence>
<dbReference type="Pfam" id="PF14291">
    <property type="entry name" value="DUF4371"/>
    <property type="match status" value="1"/>
</dbReference>
<dbReference type="SUPFAM" id="SSF53098">
    <property type="entry name" value="Ribonuclease H-like"/>
    <property type="match status" value="1"/>
</dbReference>
<dbReference type="InterPro" id="IPR025398">
    <property type="entry name" value="DUF4371"/>
</dbReference>
<accession>A0A815P591</accession>
<name>A0A815P591_9BILA</name>
<dbReference type="AlphaFoldDB" id="A0A815P591"/>
<protein>
    <submittedName>
        <fullName evidence="5">Uncharacterized protein</fullName>
    </submittedName>
</protein>
<dbReference type="InterPro" id="IPR052958">
    <property type="entry name" value="IFN-induced_PKR_regulator"/>
</dbReference>
<sequence>MNTSLARGVNMPPYEIVFGQKPRVDYELWKLIDDQDITLEEDLPSSIRQRLAEDDTSGSFSSNSTSTDNTDQQETLSSIVTTNCIQNSVRLPISDATSDSAELPQAAQPTREPEPIQAADTLNNNNIETQQFDEETNYDIASTSSRHSEIRKRATKTYLSNANKKIKIHDEFIKDLSFKCSIGSYVGIKINKVDRTNTDPKILPAVVLEKKKDKIKVACEFGIINQWWSLDSIALLSAVPENLVNLQTSELKEISFITASKSYVRGGIDGVTCSCKGGFDTILGEHIECGTKNSLYTSSQVQNEIIDCIHKYILNEILHRVENCLYSIIVDETTDASTAEQLSLSLRYYDQKTNDIREDFLTFIETVSCTGETIANIVLDYLTTHNLPFDNCVGQAYDGASNMAGIYRGCQALIKSKCPDAEYYHCSNHCLNLALVDSSSISQIRNMMGTIKEIINFFTDSPKRMHAFRSEIMDYKGEYICLTNKKRLLGLCDTRWVDRNSSIETFLELYIPIVNTLDKFRYGTLKNSTAEQLYHAITNFEHMISTCISCFLLSDIVSLNRLLQSETLDFSSANQCVDDLLGTFEQRKCQAQDYFHNIIYNHVDELCKELFVTPAIPRHAILALRKNNMPIGDPEQFYRDHVYLPFLEELIDNIKIRLSGLKSERIVLLSKLRPEQIINEKPFELMQHLLKQFANRLSSLLQLNSELERWQKKCNDLLKMNDNWKNKWLNELIKETDNVLFPNVRYLLIFLAALPVSTASAERSFSQLSRIKSYCRSTTKQNRLNGLAAAYIHKDLDINPSEILTLYTQMHHRRLDFGT</sequence>
<feature type="compositionally biased region" description="Low complexity" evidence="2">
    <location>
        <begin position="57"/>
        <end position="70"/>
    </location>
</feature>
<dbReference type="Proteomes" id="UP000663864">
    <property type="component" value="Unassembled WGS sequence"/>
</dbReference>
<feature type="domain" description="DUF4371" evidence="4">
    <location>
        <begin position="290"/>
        <end position="409"/>
    </location>
</feature>